<proteinExistence type="predicted"/>
<feature type="compositionally biased region" description="Basic and acidic residues" evidence="1">
    <location>
        <begin position="83"/>
        <end position="93"/>
    </location>
</feature>
<name>A0AAX3E3E8_RHOPL</name>
<feature type="region of interest" description="Disordered" evidence="1">
    <location>
        <begin position="1"/>
        <end position="45"/>
    </location>
</feature>
<evidence type="ECO:0008006" key="4">
    <source>
        <dbReference type="Google" id="ProtNLM"/>
    </source>
</evidence>
<dbReference type="RefSeq" id="WP_107355149.1">
    <property type="nucleotide sequence ID" value="NZ_CP019967.1"/>
</dbReference>
<dbReference type="AlphaFoldDB" id="A0AAX3E3E8"/>
<protein>
    <recommendedName>
        <fullName evidence="4">DUF1918 domain-containing protein</fullName>
    </recommendedName>
</protein>
<reference evidence="2" key="1">
    <citation type="journal article" date="2022" name="Biol. Control">
        <title>In silico genomic analysis of Rhodopseudomonas palustris strains revealed potential biocontrol agents and crop yield enhancers.</title>
        <authorList>
            <person name="Surachat K."/>
            <person name="Kantachote D."/>
            <person name="Deachamag P."/>
            <person name="Wonglapsuwan M."/>
        </authorList>
    </citation>
    <scope>NUCLEOTIDE SEQUENCE</scope>
    <source>
        <strain evidence="2">TLS06</strain>
    </source>
</reference>
<evidence type="ECO:0000256" key="1">
    <source>
        <dbReference type="SAM" id="MobiDB-lite"/>
    </source>
</evidence>
<dbReference type="Proteomes" id="UP001163166">
    <property type="component" value="Chromosome"/>
</dbReference>
<gene>
    <name evidence="2" type="ORF">KQX62_09810</name>
</gene>
<accession>A0AAX3E3E8</accession>
<feature type="region of interest" description="Disordered" evidence="1">
    <location>
        <begin position="69"/>
        <end position="93"/>
    </location>
</feature>
<evidence type="ECO:0000313" key="2">
    <source>
        <dbReference type="EMBL" id="UYO41562.1"/>
    </source>
</evidence>
<evidence type="ECO:0000313" key="3">
    <source>
        <dbReference type="Proteomes" id="UP001163166"/>
    </source>
</evidence>
<organism evidence="2 3">
    <name type="scientific">Rhodopseudomonas palustris</name>
    <dbReference type="NCBI Taxonomy" id="1076"/>
    <lineage>
        <taxon>Bacteria</taxon>
        <taxon>Pseudomonadati</taxon>
        <taxon>Pseudomonadota</taxon>
        <taxon>Alphaproteobacteria</taxon>
        <taxon>Hyphomicrobiales</taxon>
        <taxon>Nitrobacteraceae</taxon>
        <taxon>Rhodopseudomonas</taxon>
    </lineage>
</organism>
<dbReference type="EMBL" id="CP076676">
    <property type="protein sequence ID" value="UYO41562.1"/>
    <property type="molecule type" value="Genomic_DNA"/>
</dbReference>
<sequence>MASSSQTPPDLPLCRGDRVRMSPLGRERHPRYGTREGVIVGQGSPSSWRVKFDDRKTIQAIHQDYLERVPGQAPRFDTSEPWSRWRDDPPATP</sequence>